<name>A0A840C1Y3_9HYPH</name>
<dbReference type="GO" id="GO:0046872">
    <property type="term" value="F:metal ion binding"/>
    <property type="evidence" value="ECO:0007669"/>
    <property type="project" value="UniProtKB-KW"/>
</dbReference>
<feature type="domain" description="HpcH/HpaI aldolase/citrate lyase" evidence="7">
    <location>
        <begin position="20"/>
        <end position="242"/>
    </location>
</feature>
<sequence>MQAPKNTFKSRLLAGEMLHGLWMSLASPVAAEALSLVGFDWLLFDTEHAPVDIAGVQPLLQAAAVGTAAPVVRPAWNDKVLIKRLLDIGAQTLLVPFVETAGEAQAAVAATRYPPEGIRGVAGSTRASRFGLTGDYFEVANREICVLVQIETGAALGRLEEIAAVPGVDGIFIGPSDLAASLGHLGRPGHPEVQEALRTAAERLARIGKPAGILATKAEDAIRYAEWGYRFVAGGVDLGLMLGAAAALRRQVSEAAAARA</sequence>
<keyword evidence="4 8" id="KW-0456">Lyase</keyword>
<dbReference type="EMBL" id="JACIEN010000007">
    <property type="protein sequence ID" value="MBB4019564.1"/>
    <property type="molecule type" value="Genomic_DNA"/>
</dbReference>
<keyword evidence="5" id="KW-0670">Pyruvate</keyword>
<dbReference type="GO" id="GO:0005737">
    <property type="term" value="C:cytoplasm"/>
    <property type="evidence" value="ECO:0007669"/>
    <property type="project" value="UniProtKB-ARBA"/>
</dbReference>
<dbReference type="SUPFAM" id="SSF51621">
    <property type="entry name" value="Phosphoenolpyruvate/pyruvate domain"/>
    <property type="match status" value="1"/>
</dbReference>
<organism evidence="8 9">
    <name type="scientific">Chelatococcus caeni</name>
    <dbReference type="NCBI Taxonomy" id="1348468"/>
    <lineage>
        <taxon>Bacteria</taxon>
        <taxon>Pseudomonadati</taxon>
        <taxon>Pseudomonadota</taxon>
        <taxon>Alphaproteobacteria</taxon>
        <taxon>Hyphomicrobiales</taxon>
        <taxon>Chelatococcaceae</taxon>
        <taxon>Chelatococcus</taxon>
    </lineage>
</organism>
<keyword evidence="3" id="KW-0479">Metal-binding</keyword>
<protein>
    <submittedName>
        <fullName evidence="8">4-hydroxy-2-oxoheptanedioate aldolase</fullName>
        <ecNumber evidence="8">4.1.2.52</ecNumber>
    </submittedName>
</protein>
<accession>A0A840C1Y3</accession>
<dbReference type="AlphaFoldDB" id="A0A840C1Y3"/>
<dbReference type="FunFam" id="3.20.20.60:FF:000004">
    <property type="entry name" value="5-keto-4-deoxy-D-glucarate aldolase"/>
    <property type="match status" value="1"/>
</dbReference>
<dbReference type="Proteomes" id="UP000577362">
    <property type="component" value="Unassembled WGS sequence"/>
</dbReference>
<dbReference type="Pfam" id="PF03328">
    <property type="entry name" value="HpcH_HpaI"/>
    <property type="match status" value="1"/>
</dbReference>
<evidence type="ECO:0000256" key="4">
    <source>
        <dbReference type="ARBA" id="ARBA00023239"/>
    </source>
</evidence>
<dbReference type="GO" id="GO:0016832">
    <property type="term" value="F:aldehyde-lyase activity"/>
    <property type="evidence" value="ECO:0007669"/>
    <property type="project" value="UniProtKB-ARBA"/>
</dbReference>
<comment type="catalytic activity">
    <reaction evidence="6">
        <text>D-glyceraldehyde + pyruvate = 2-dehydro-3-deoxy-L-galactonate</text>
        <dbReference type="Rhea" id="RHEA:80055"/>
        <dbReference type="ChEBI" id="CHEBI:15361"/>
        <dbReference type="ChEBI" id="CHEBI:17378"/>
        <dbReference type="ChEBI" id="CHEBI:75545"/>
    </reaction>
</comment>
<proteinExistence type="inferred from homology"/>
<evidence type="ECO:0000313" key="8">
    <source>
        <dbReference type="EMBL" id="MBB4019564.1"/>
    </source>
</evidence>
<dbReference type="InterPro" id="IPR015813">
    <property type="entry name" value="Pyrv/PenolPyrv_kinase-like_dom"/>
</dbReference>
<dbReference type="InterPro" id="IPR050251">
    <property type="entry name" value="HpcH-HpaI_aldolase"/>
</dbReference>
<evidence type="ECO:0000256" key="1">
    <source>
        <dbReference type="ARBA" id="ARBA00001968"/>
    </source>
</evidence>
<evidence type="ECO:0000256" key="5">
    <source>
        <dbReference type="ARBA" id="ARBA00023317"/>
    </source>
</evidence>
<dbReference type="InterPro" id="IPR040442">
    <property type="entry name" value="Pyrv_kinase-like_dom_sf"/>
</dbReference>
<dbReference type="EC" id="4.1.2.52" evidence="8"/>
<evidence type="ECO:0000256" key="6">
    <source>
        <dbReference type="ARBA" id="ARBA00045074"/>
    </source>
</evidence>
<evidence type="ECO:0000256" key="3">
    <source>
        <dbReference type="ARBA" id="ARBA00022723"/>
    </source>
</evidence>
<keyword evidence="9" id="KW-1185">Reference proteome</keyword>
<gene>
    <name evidence="8" type="ORF">GGR16_004615</name>
</gene>
<comment type="similarity">
    <text evidence="2">Belongs to the HpcH/HpaI aldolase family.</text>
</comment>
<evidence type="ECO:0000313" key="9">
    <source>
        <dbReference type="Proteomes" id="UP000577362"/>
    </source>
</evidence>
<dbReference type="Gene3D" id="3.20.20.60">
    <property type="entry name" value="Phosphoenolpyruvate-binding domains"/>
    <property type="match status" value="1"/>
</dbReference>
<comment type="cofactor">
    <cofactor evidence="1">
        <name>a divalent metal cation</name>
        <dbReference type="ChEBI" id="CHEBI:60240"/>
    </cofactor>
</comment>
<evidence type="ECO:0000259" key="7">
    <source>
        <dbReference type="Pfam" id="PF03328"/>
    </source>
</evidence>
<comment type="caution">
    <text evidence="8">The sequence shown here is derived from an EMBL/GenBank/DDBJ whole genome shotgun (WGS) entry which is preliminary data.</text>
</comment>
<reference evidence="8 9" key="1">
    <citation type="submission" date="2020-08" db="EMBL/GenBank/DDBJ databases">
        <title>Genomic Encyclopedia of Type Strains, Phase IV (KMG-IV): sequencing the most valuable type-strain genomes for metagenomic binning, comparative biology and taxonomic classification.</title>
        <authorList>
            <person name="Goeker M."/>
        </authorList>
    </citation>
    <scope>NUCLEOTIDE SEQUENCE [LARGE SCALE GENOMIC DNA]</scope>
    <source>
        <strain evidence="8 9">DSM 103737</strain>
    </source>
</reference>
<dbReference type="RefSeq" id="WP_183318370.1">
    <property type="nucleotide sequence ID" value="NZ_JACIEN010000007.1"/>
</dbReference>
<dbReference type="InterPro" id="IPR005000">
    <property type="entry name" value="Aldolase/citrate-lyase_domain"/>
</dbReference>
<evidence type="ECO:0000256" key="2">
    <source>
        <dbReference type="ARBA" id="ARBA00005568"/>
    </source>
</evidence>
<dbReference type="PANTHER" id="PTHR30502">
    <property type="entry name" value="2-KETO-3-DEOXY-L-RHAMNONATE ALDOLASE"/>
    <property type="match status" value="1"/>
</dbReference>
<dbReference type="PANTHER" id="PTHR30502:SF4">
    <property type="entry name" value="5-KETO-4-DEOXY-D-GLUCARATE ALDOLASE"/>
    <property type="match status" value="1"/>
</dbReference>